<dbReference type="GeneID" id="27323509"/>
<sequence length="135" mass="15280">MAKSARSSDTKRNNANLRKRVFGPAADARTARLSAKLQELAAKSRPTDDKIMEVDSASVQREKDQKKDQQSLTKDNDQDMDLDGQEAQPVRSKKAEKKRIAANKIHKVSKRKPRNQMVFSSERARKAKMASKKSR</sequence>
<organism evidence="3 4">
    <name type="scientific">Exophiala mesophila</name>
    <name type="common">Black yeast-like fungus</name>
    <dbReference type="NCBI Taxonomy" id="212818"/>
    <lineage>
        <taxon>Eukaryota</taxon>
        <taxon>Fungi</taxon>
        <taxon>Dikarya</taxon>
        <taxon>Ascomycota</taxon>
        <taxon>Pezizomycotina</taxon>
        <taxon>Eurotiomycetes</taxon>
        <taxon>Chaetothyriomycetidae</taxon>
        <taxon>Chaetothyriales</taxon>
        <taxon>Herpotrichiellaceae</taxon>
        <taxon>Exophiala</taxon>
    </lineage>
</organism>
<feature type="compositionally biased region" description="Basic residues" evidence="1">
    <location>
        <begin position="91"/>
        <end position="114"/>
    </location>
</feature>
<dbReference type="VEuPathDB" id="FungiDB:PV10_05664"/>
<feature type="domain" description="DUF2423" evidence="2">
    <location>
        <begin position="1"/>
        <end position="43"/>
    </location>
</feature>
<proteinExistence type="predicted"/>
<dbReference type="Pfam" id="PF10338">
    <property type="entry name" value="YBL028C_N"/>
    <property type="match status" value="1"/>
</dbReference>
<dbReference type="GO" id="GO:0030687">
    <property type="term" value="C:preribosome, large subunit precursor"/>
    <property type="evidence" value="ECO:0007669"/>
    <property type="project" value="TreeGrafter"/>
</dbReference>
<accession>A0A0D1Z8Q4</accession>
<evidence type="ECO:0000259" key="2">
    <source>
        <dbReference type="Pfam" id="PF10338"/>
    </source>
</evidence>
<feature type="compositionally biased region" description="Basic residues" evidence="1">
    <location>
        <begin position="125"/>
        <end position="135"/>
    </location>
</feature>
<name>A0A0D1Z8Q4_EXOME</name>
<dbReference type="OMA" id="PIIREHK"/>
<feature type="compositionally biased region" description="Basic and acidic residues" evidence="1">
    <location>
        <begin position="60"/>
        <end position="77"/>
    </location>
</feature>
<dbReference type="Proteomes" id="UP000054302">
    <property type="component" value="Unassembled WGS sequence"/>
</dbReference>
<protein>
    <recommendedName>
        <fullName evidence="2">DUF2423 domain-containing protein</fullName>
    </recommendedName>
</protein>
<evidence type="ECO:0000313" key="4">
    <source>
        <dbReference type="Proteomes" id="UP000054302"/>
    </source>
</evidence>
<feature type="compositionally biased region" description="Basic and acidic residues" evidence="1">
    <location>
        <begin position="1"/>
        <end position="12"/>
    </location>
</feature>
<gene>
    <name evidence="3" type="ORF">PV10_05664</name>
</gene>
<dbReference type="RefSeq" id="XP_016222656.1">
    <property type="nucleotide sequence ID" value="XM_016370363.1"/>
</dbReference>
<evidence type="ECO:0000256" key="1">
    <source>
        <dbReference type="SAM" id="MobiDB-lite"/>
    </source>
</evidence>
<dbReference type="EMBL" id="KN847523">
    <property type="protein sequence ID" value="KIV91082.1"/>
    <property type="molecule type" value="Genomic_DNA"/>
</dbReference>
<dbReference type="PANTHER" id="PTHR28219:SF1">
    <property type="entry name" value="UPF0642 PROTEIN YBL028C"/>
    <property type="match status" value="1"/>
</dbReference>
<feature type="region of interest" description="Disordered" evidence="1">
    <location>
        <begin position="1"/>
        <end position="27"/>
    </location>
</feature>
<dbReference type="PANTHER" id="PTHR28219">
    <property type="entry name" value="UPF0642 PROTEIN YBL028C"/>
    <property type="match status" value="1"/>
</dbReference>
<evidence type="ECO:0000313" key="3">
    <source>
        <dbReference type="EMBL" id="KIV91082.1"/>
    </source>
</evidence>
<dbReference type="AlphaFoldDB" id="A0A0D1Z8Q4"/>
<keyword evidence="4" id="KW-1185">Reference proteome</keyword>
<reference evidence="3 4" key="1">
    <citation type="submission" date="2015-01" db="EMBL/GenBank/DDBJ databases">
        <title>The Genome Sequence of Exophiala mesophila CBS40295.</title>
        <authorList>
            <consortium name="The Broad Institute Genomics Platform"/>
            <person name="Cuomo C."/>
            <person name="de Hoog S."/>
            <person name="Gorbushina A."/>
            <person name="Stielow B."/>
            <person name="Teixiera M."/>
            <person name="Abouelleil A."/>
            <person name="Chapman S.B."/>
            <person name="Priest M."/>
            <person name="Young S.K."/>
            <person name="Wortman J."/>
            <person name="Nusbaum C."/>
            <person name="Birren B."/>
        </authorList>
    </citation>
    <scope>NUCLEOTIDE SEQUENCE [LARGE SCALE GENOMIC DNA]</scope>
    <source>
        <strain evidence="3 4">CBS 40295</strain>
    </source>
</reference>
<dbReference type="HOGENOM" id="CLU_149452_0_0_1"/>
<feature type="region of interest" description="Disordered" evidence="1">
    <location>
        <begin position="40"/>
        <end position="135"/>
    </location>
</feature>
<dbReference type="InterPro" id="IPR019434">
    <property type="entry name" value="DUF2423"/>
</dbReference>
<dbReference type="OrthoDB" id="4087970at2759"/>